<keyword evidence="1" id="KW-0812">Transmembrane</keyword>
<evidence type="ECO:0000259" key="2">
    <source>
        <dbReference type="Pfam" id="PF13681"/>
    </source>
</evidence>
<dbReference type="RefSeq" id="WP_354016143.1">
    <property type="nucleotide sequence ID" value="NZ_JBEPMU010000010.1"/>
</dbReference>
<evidence type="ECO:0000313" key="4">
    <source>
        <dbReference type="Proteomes" id="UP001549184"/>
    </source>
</evidence>
<evidence type="ECO:0000256" key="1">
    <source>
        <dbReference type="SAM" id="Phobius"/>
    </source>
</evidence>
<keyword evidence="4" id="KW-1185">Reference proteome</keyword>
<dbReference type="InterPro" id="IPR025205">
    <property type="entry name" value="PilX/PilW_C"/>
</dbReference>
<dbReference type="Proteomes" id="UP001549184">
    <property type="component" value="Unassembled WGS sequence"/>
</dbReference>
<organism evidence="3 4">
    <name type="scientific">Dyella japonica</name>
    <dbReference type="NCBI Taxonomy" id="231455"/>
    <lineage>
        <taxon>Bacteria</taxon>
        <taxon>Pseudomonadati</taxon>
        <taxon>Pseudomonadota</taxon>
        <taxon>Gammaproteobacteria</taxon>
        <taxon>Lysobacterales</taxon>
        <taxon>Rhodanobacteraceae</taxon>
        <taxon>Dyella</taxon>
    </lineage>
</organism>
<dbReference type="Pfam" id="PF13681">
    <property type="entry name" value="PilX"/>
    <property type="match status" value="1"/>
</dbReference>
<dbReference type="EMBL" id="JBEPMU010000010">
    <property type="protein sequence ID" value="MET3654815.1"/>
    <property type="molecule type" value="Genomic_DNA"/>
</dbReference>
<reference evidence="3 4" key="1">
    <citation type="submission" date="2024-06" db="EMBL/GenBank/DDBJ databases">
        <title>Sorghum-associated microbial communities from plants grown in Nebraska, USA.</title>
        <authorList>
            <person name="Schachtman D."/>
        </authorList>
    </citation>
    <scope>NUCLEOTIDE SEQUENCE [LARGE SCALE GENOMIC DNA]</scope>
    <source>
        <strain evidence="3 4">1073</strain>
    </source>
</reference>
<accession>A0ABV2K157</accession>
<gene>
    <name evidence="3" type="ORF">ABIC75_004563</name>
</gene>
<proteinExistence type="predicted"/>
<comment type="caution">
    <text evidence="3">The sequence shown here is derived from an EMBL/GenBank/DDBJ whole genome shotgun (WGS) entry which is preliminary data.</text>
</comment>
<protein>
    <submittedName>
        <fullName evidence="3">Tfp pilus assembly protein PilX</fullName>
    </submittedName>
</protein>
<feature type="transmembrane region" description="Helical" evidence="1">
    <location>
        <begin position="16"/>
        <end position="35"/>
    </location>
</feature>
<evidence type="ECO:0000313" key="3">
    <source>
        <dbReference type="EMBL" id="MET3654815.1"/>
    </source>
</evidence>
<keyword evidence="1" id="KW-1133">Transmembrane helix</keyword>
<name>A0ABV2K157_9GAMM</name>
<feature type="domain" description="PilX/PilW C-terminal" evidence="2">
    <location>
        <begin position="91"/>
        <end position="177"/>
    </location>
</feature>
<sequence length="179" mass="19484">MNAVPACPDRYRQQGIVLPVVLVMLLMLIIASLVITEQIKTQTRIASNAAVNQIAMQAAEAALRNTTNQLLAGTILTDPGAYQSAPTPYTATGQYLFDATQYIGTMLPWQNPKAWAALPSTLEVCSNTTVKECKFMVEKLPSVRPPGYSTDVSVFRITARVVGPDGQSVVMLQTQLQKR</sequence>
<keyword evidence="1" id="KW-0472">Membrane</keyword>